<keyword evidence="2" id="KW-0808">Transferase</keyword>
<dbReference type="InterPro" id="IPR043130">
    <property type="entry name" value="CDP-OH_PTrfase_TM_dom"/>
</dbReference>
<dbReference type="OrthoDB" id="9785031at2"/>
<feature type="transmembrane region" description="Helical" evidence="1">
    <location>
        <begin position="96"/>
        <end position="113"/>
    </location>
</feature>
<dbReference type="AlphaFoldDB" id="A0A4Z1BCK3"/>
<protein>
    <submittedName>
        <fullName evidence="2">CDP-alcohol phosphatidyltransferase</fullName>
    </submittedName>
</protein>
<dbReference type="RefSeq" id="WP_135835210.1">
    <property type="nucleotide sequence ID" value="NZ_SRPE01000004.1"/>
</dbReference>
<keyword evidence="1" id="KW-1133">Transmembrane helix</keyword>
<reference evidence="2 3" key="1">
    <citation type="submission" date="2019-03" db="EMBL/GenBank/DDBJ databases">
        <title>Empedobacter tilapiae sp. nov., isolated from an intestine of Nile tilapia Oreochromis niloticus.</title>
        <authorList>
            <person name="Kim Y.-O."/>
            <person name="Yoon J.-H."/>
        </authorList>
    </citation>
    <scope>NUCLEOTIDE SEQUENCE [LARGE SCALE GENOMIC DNA]</scope>
    <source>
        <strain evidence="2 3">MRS2</strain>
    </source>
</reference>
<dbReference type="EMBL" id="SRPE01000004">
    <property type="protein sequence ID" value="TGN28028.1"/>
    <property type="molecule type" value="Genomic_DNA"/>
</dbReference>
<evidence type="ECO:0000313" key="3">
    <source>
        <dbReference type="Proteomes" id="UP000297998"/>
    </source>
</evidence>
<feature type="transmembrane region" description="Helical" evidence="1">
    <location>
        <begin position="148"/>
        <end position="171"/>
    </location>
</feature>
<feature type="transmembrane region" description="Helical" evidence="1">
    <location>
        <begin position="7"/>
        <end position="28"/>
    </location>
</feature>
<keyword evidence="1" id="KW-0472">Membrane</keyword>
<comment type="caution">
    <text evidence="2">The sequence shown here is derived from an EMBL/GenBank/DDBJ whole genome shotgun (WGS) entry which is preliminary data.</text>
</comment>
<name>A0A4Z1BCK3_9FLAO</name>
<organism evidence="2 3">
    <name type="scientific">Empedobacter tilapiae</name>
    <dbReference type="NCBI Taxonomy" id="2491114"/>
    <lineage>
        <taxon>Bacteria</taxon>
        <taxon>Pseudomonadati</taxon>
        <taxon>Bacteroidota</taxon>
        <taxon>Flavobacteriia</taxon>
        <taxon>Flavobacteriales</taxon>
        <taxon>Weeksellaceae</taxon>
        <taxon>Empedobacter</taxon>
    </lineage>
</organism>
<dbReference type="GO" id="GO:0016020">
    <property type="term" value="C:membrane"/>
    <property type="evidence" value="ECO:0007669"/>
    <property type="project" value="InterPro"/>
</dbReference>
<dbReference type="Gene3D" id="1.20.120.1760">
    <property type="match status" value="1"/>
</dbReference>
<dbReference type="Proteomes" id="UP000297998">
    <property type="component" value="Unassembled WGS sequence"/>
</dbReference>
<evidence type="ECO:0000256" key="1">
    <source>
        <dbReference type="SAM" id="Phobius"/>
    </source>
</evidence>
<keyword evidence="1" id="KW-0812">Transmembrane</keyword>
<proteinExistence type="predicted"/>
<accession>A0A4Z1BCK3</accession>
<dbReference type="Pfam" id="PF01066">
    <property type="entry name" value="CDP-OH_P_transf"/>
    <property type="match status" value="1"/>
</dbReference>
<dbReference type="InterPro" id="IPR000462">
    <property type="entry name" value="CDP-OH_P_trans"/>
</dbReference>
<sequence>MKNHIPKILIFSRLIIGFIILLLCFYQINNYKEIIVLLLTVGLLTDIFDGMIARKLNISTQILRRLDSTIDQIFFICVIISSYIICPKFYEENWILLSILIGTELLTYSVSFIKFKKEIATHSIGAKFWTLILFATLIQIILNCESKTLFLICFWVGIITRIEIVLIILTLKKWTNDVPSLFHAIKLRRGLPIKRNKLFNG</sequence>
<gene>
    <name evidence="2" type="ORF">E4J94_07400</name>
</gene>
<evidence type="ECO:0000313" key="2">
    <source>
        <dbReference type="EMBL" id="TGN28028.1"/>
    </source>
</evidence>
<feature type="transmembrane region" description="Helical" evidence="1">
    <location>
        <begin position="125"/>
        <end position="142"/>
    </location>
</feature>
<feature type="transmembrane region" description="Helical" evidence="1">
    <location>
        <begin position="73"/>
        <end position="90"/>
    </location>
</feature>
<keyword evidence="3" id="KW-1185">Reference proteome</keyword>
<feature type="transmembrane region" description="Helical" evidence="1">
    <location>
        <begin position="34"/>
        <end position="52"/>
    </location>
</feature>
<dbReference type="GO" id="GO:0008654">
    <property type="term" value="P:phospholipid biosynthetic process"/>
    <property type="evidence" value="ECO:0007669"/>
    <property type="project" value="InterPro"/>
</dbReference>
<dbReference type="GO" id="GO:0016780">
    <property type="term" value="F:phosphotransferase activity, for other substituted phosphate groups"/>
    <property type="evidence" value="ECO:0007669"/>
    <property type="project" value="InterPro"/>
</dbReference>